<dbReference type="EMBL" id="KZ517290">
    <property type="protein sequence ID" value="PKU29366.1"/>
    <property type="molecule type" value="Genomic_DNA"/>
</dbReference>
<dbReference type="OrthoDB" id="419189at2759"/>
<reference evidence="2" key="1">
    <citation type="submission" date="2017-11" db="EMBL/GenBank/DDBJ databases">
        <authorList>
            <person name="Lima N.C."/>
            <person name="Parody-Merino A.M."/>
            <person name="Battley P.F."/>
            <person name="Fidler A.E."/>
            <person name="Prosdocimi F."/>
        </authorList>
    </citation>
    <scope>NUCLEOTIDE SEQUENCE [LARGE SCALE GENOMIC DNA]</scope>
</reference>
<keyword evidence="1" id="KW-0548">Nucleotidyltransferase</keyword>
<keyword evidence="1" id="KW-0695">RNA-directed DNA polymerase</keyword>
<gene>
    <name evidence="1" type="ORF">llap_20330</name>
</gene>
<accession>A0A2I0T6E9</accession>
<reference evidence="2" key="2">
    <citation type="submission" date="2017-12" db="EMBL/GenBank/DDBJ databases">
        <title>Genome sequence of the Bar-tailed Godwit (Limosa lapponica baueri).</title>
        <authorList>
            <person name="Lima N.C.B."/>
            <person name="Parody-Merino A.M."/>
            <person name="Battley P.F."/>
            <person name="Fidler A.E."/>
            <person name="Prosdocimi F."/>
        </authorList>
    </citation>
    <scope>NUCLEOTIDE SEQUENCE [LARGE SCALE GENOMIC DNA]</scope>
</reference>
<dbReference type="Proteomes" id="UP000233556">
    <property type="component" value="Unassembled WGS sequence"/>
</dbReference>
<dbReference type="PANTHER" id="PTHR33332">
    <property type="entry name" value="REVERSE TRANSCRIPTASE DOMAIN-CONTAINING PROTEIN"/>
    <property type="match status" value="1"/>
</dbReference>
<sequence>MACSLHPHKSIGLDGIYLRELVGVLIKGSVLGPVLFNILINDLEKGIGCTLSKFTDNTKLGRSVDLLEGGRVYRGIWTGWINGMKPSVTQGQVPGPALGSHQSHECSRLGEEWLELSGRKGPGVIGQQRLNMSQQCAQVAKKANSILACISNRMASRTGAVTIPLYWAPVRPHLEGCVQFWAPHHKKDLEGLERVQRRARELVRGLEHKSCEVENF</sequence>
<name>A0A2I0T6E9_LIMLA</name>
<protein>
    <submittedName>
        <fullName evidence="1">Rna-directed dna polymerase from mobile element jockey-like</fullName>
    </submittedName>
</protein>
<evidence type="ECO:0000313" key="1">
    <source>
        <dbReference type="EMBL" id="PKU29366.1"/>
    </source>
</evidence>
<keyword evidence="1" id="KW-0808">Transferase</keyword>
<dbReference type="GO" id="GO:0003964">
    <property type="term" value="F:RNA-directed DNA polymerase activity"/>
    <property type="evidence" value="ECO:0007669"/>
    <property type="project" value="UniProtKB-KW"/>
</dbReference>
<dbReference type="AlphaFoldDB" id="A0A2I0T6E9"/>
<organism evidence="1 2">
    <name type="scientific">Limosa lapponica baueri</name>
    <dbReference type="NCBI Taxonomy" id="1758121"/>
    <lineage>
        <taxon>Eukaryota</taxon>
        <taxon>Metazoa</taxon>
        <taxon>Chordata</taxon>
        <taxon>Craniata</taxon>
        <taxon>Vertebrata</taxon>
        <taxon>Euteleostomi</taxon>
        <taxon>Archelosauria</taxon>
        <taxon>Archosauria</taxon>
        <taxon>Dinosauria</taxon>
        <taxon>Saurischia</taxon>
        <taxon>Theropoda</taxon>
        <taxon>Coelurosauria</taxon>
        <taxon>Aves</taxon>
        <taxon>Neognathae</taxon>
        <taxon>Neoaves</taxon>
        <taxon>Charadriiformes</taxon>
        <taxon>Scolopacidae</taxon>
        <taxon>Limosa</taxon>
    </lineage>
</organism>
<proteinExistence type="predicted"/>
<keyword evidence="2" id="KW-1185">Reference proteome</keyword>
<evidence type="ECO:0000313" key="2">
    <source>
        <dbReference type="Proteomes" id="UP000233556"/>
    </source>
</evidence>